<keyword evidence="11" id="KW-1185">Reference proteome</keyword>
<accession>A0A9P0H5D6</accession>
<comment type="subcellular location">
    <subcellularLocation>
        <location evidence="1">Golgi apparatus membrane</location>
        <topology evidence="1">Single-pass type I membrane protein</topology>
    </subcellularLocation>
</comment>
<dbReference type="InterPro" id="IPR022065">
    <property type="entry name" value="Uncharacterised_TMEM59"/>
</dbReference>
<keyword evidence="6" id="KW-0333">Golgi apparatus</keyword>
<keyword evidence="5" id="KW-1133">Transmembrane helix</keyword>
<feature type="signal peptide" evidence="9">
    <location>
        <begin position="1"/>
        <end position="20"/>
    </location>
</feature>
<reference evidence="10" key="1">
    <citation type="submission" date="2022-01" db="EMBL/GenBank/DDBJ databases">
        <authorList>
            <person name="King R."/>
        </authorList>
    </citation>
    <scope>NUCLEOTIDE SEQUENCE</scope>
</reference>
<sequence>MAEVLAVVLLTILFVYSVNSDVLVPESHRSKSLIETCTSDCLKKVNVESNDIGNADSCSRGCRLFMIAALISDKQDADQNASRNSCKDMCQESYGVNNVDVLSCKVGCDLSVVQNVQVPVVAEVSWSLFIDNGNSLQILQGEIPETDDVLTDPGLRSQVSRLESMRLPQVSLRTLPVQYGHFFFFFCCLYCGHVFHLQISHSSLCLHRKNYHLLKVTWFSTLLSILLQKI</sequence>
<evidence type="ECO:0000256" key="2">
    <source>
        <dbReference type="ARBA" id="ARBA00009643"/>
    </source>
</evidence>
<dbReference type="OrthoDB" id="6606013at2759"/>
<dbReference type="AlphaFoldDB" id="A0A9P0H5D6"/>
<organism evidence="10 11">
    <name type="scientific">Nezara viridula</name>
    <name type="common">Southern green stink bug</name>
    <name type="synonym">Cimex viridulus</name>
    <dbReference type="NCBI Taxonomy" id="85310"/>
    <lineage>
        <taxon>Eukaryota</taxon>
        <taxon>Metazoa</taxon>
        <taxon>Ecdysozoa</taxon>
        <taxon>Arthropoda</taxon>
        <taxon>Hexapoda</taxon>
        <taxon>Insecta</taxon>
        <taxon>Pterygota</taxon>
        <taxon>Neoptera</taxon>
        <taxon>Paraneoptera</taxon>
        <taxon>Hemiptera</taxon>
        <taxon>Heteroptera</taxon>
        <taxon>Panheteroptera</taxon>
        <taxon>Pentatomomorpha</taxon>
        <taxon>Pentatomoidea</taxon>
        <taxon>Pentatomidae</taxon>
        <taxon>Pentatominae</taxon>
        <taxon>Nezara</taxon>
    </lineage>
</organism>
<dbReference type="PANTHER" id="PTHR28652">
    <property type="entry name" value="TRANSMEMBRANE PROTEIN 59-LIKE PROTEIN"/>
    <property type="match status" value="1"/>
</dbReference>
<protein>
    <recommendedName>
        <fullName evidence="12">Neuropeptide</fullName>
    </recommendedName>
</protein>
<evidence type="ECO:0000313" key="11">
    <source>
        <dbReference type="Proteomes" id="UP001152798"/>
    </source>
</evidence>
<keyword evidence="8" id="KW-0325">Glycoprotein</keyword>
<evidence type="ECO:0000256" key="5">
    <source>
        <dbReference type="ARBA" id="ARBA00022989"/>
    </source>
</evidence>
<dbReference type="Pfam" id="PF12280">
    <property type="entry name" value="BSMAP"/>
    <property type="match status" value="1"/>
</dbReference>
<evidence type="ECO:0000256" key="9">
    <source>
        <dbReference type="SAM" id="SignalP"/>
    </source>
</evidence>
<comment type="similarity">
    <text evidence="2">Belongs to the TMEM59 family.</text>
</comment>
<dbReference type="PANTHER" id="PTHR28652:SF2">
    <property type="entry name" value="TRANSMEMBRANE PROTEIN 59-LIKE PROTEIN"/>
    <property type="match status" value="1"/>
</dbReference>
<dbReference type="EMBL" id="OV725079">
    <property type="protein sequence ID" value="CAH1395743.1"/>
    <property type="molecule type" value="Genomic_DNA"/>
</dbReference>
<evidence type="ECO:0000256" key="6">
    <source>
        <dbReference type="ARBA" id="ARBA00023034"/>
    </source>
</evidence>
<proteinExistence type="inferred from homology"/>
<keyword evidence="4 9" id="KW-0732">Signal</keyword>
<keyword evidence="7" id="KW-0472">Membrane</keyword>
<dbReference type="GO" id="GO:0000139">
    <property type="term" value="C:Golgi membrane"/>
    <property type="evidence" value="ECO:0007669"/>
    <property type="project" value="UniProtKB-SubCell"/>
</dbReference>
<name>A0A9P0H5D6_NEZVI</name>
<evidence type="ECO:0000256" key="1">
    <source>
        <dbReference type="ARBA" id="ARBA00004614"/>
    </source>
</evidence>
<evidence type="ECO:0000256" key="7">
    <source>
        <dbReference type="ARBA" id="ARBA00023136"/>
    </source>
</evidence>
<evidence type="ECO:0008006" key="12">
    <source>
        <dbReference type="Google" id="ProtNLM"/>
    </source>
</evidence>
<evidence type="ECO:0000256" key="4">
    <source>
        <dbReference type="ARBA" id="ARBA00022729"/>
    </source>
</evidence>
<evidence type="ECO:0000313" key="10">
    <source>
        <dbReference type="EMBL" id="CAH1395743.1"/>
    </source>
</evidence>
<keyword evidence="3" id="KW-0812">Transmembrane</keyword>
<feature type="chain" id="PRO_5040187243" description="Neuropeptide" evidence="9">
    <location>
        <begin position="21"/>
        <end position="230"/>
    </location>
</feature>
<evidence type="ECO:0000256" key="3">
    <source>
        <dbReference type="ARBA" id="ARBA00022692"/>
    </source>
</evidence>
<evidence type="ECO:0000256" key="8">
    <source>
        <dbReference type="ARBA" id="ARBA00023180"/>
    </source>
</evidence>
<dbReference type="Proteomes" id="UP001152798">
    <property type="component" value="Chromosome 3"/>
</dbReference>
<gene>
    <name evidence="10" type="ORF">NEZAVI_LOCUS5959</name>
</gene>